<name>A0ABV5I2S9_9RHOB</name>
<dbReference type="Pfam" id="PF17272">
    <property type="entry name" value="DUF5337"/>
    <property type="match status" value="1"/>
</dbReference>
<keyword evidence="3" id="KW-1185">Reference proteome</keyword>
<comment type="caution">
    <text evidence="2">The sequence shown here is derived from an EMBL/GenBank/DDBJ whole genome shotgun (WGS) entry which is preliminary data.</text>
</comment>
<sequence>MPQQDAEIARKGRLAALVIAGTGAFWILATIMGGVMALDHRVRALFDLMALGGFVFALVLIYQLWRMRQGNRR</sequence>
<gene>
    <name evidence="2" type="ORF">ACFFU4_13565</name>
</gene>
<dbReference type="RefSeq" id="WP_377070307.1">
    <property type="nucleotide sequence ID" value="NZ_JBHMEC010000017.1"/>
</dbReference>
<protein>
    <submittedName>
        <fullName evidence="2">DUF5337 domain-containing protein</fullName>
    </submittedName>
</protein>
<proteinExistence type="predicted"/>
<dbReference type="Proteomes" id="UP001589670">
    <property type="component" value="Unassembled WGS sequence"/>
</dbReference>
<accession>A0ABV5I2S9</accession>
<feature type="transmembrane region" description="Helical" evidence="1">
    <location>
        <begin position="12"/>
        <end position="38"/>
    </location>
</feature>
<feature type="transmembrane region" description="Helical" evidence="1">
    <location>
        <begin position="44"/>
        <end position="65"/>
    </location>
</feature>
<reference evidence="2 3" key="1">
    <citation type="submission" date="2024-09" db="EMBL/GenBank/DDBJ databases">
        <authorList>
            <person name="Sun Q."/>
            <person name="Mori K."/>
        </authorList>
    </citation>
    <scope>NUCLEOTIDE SEQUENCE [LARGE SCALE GENOMIC DNA]</scope>
    <source>
        <strain evidence="2 3">CECT 9424</strain>
    </source>
</reference>
<organism evidence="2 3">
    <name type="scientific">Roseovarius ramblicola</name>
    <dbReference type="NCBI Taxonomy" id="2022336"/>
    <lineage>
        <taxon>Bacteria</taxon>
        <taxon>Pseudomonadati</taxon>
        <taxon>Pseudomonadota</taxon>
        <taxon>Alphaproteobacteria</taxon>
        <taxon>Rhodobacterales</taxon>
        <taxon>Roseobacteraceae</taxon>
        <taxon>Roseovarius</taxon>
    </lineage>
</organism>
<evidence type="ECO:0000313" key="2">
    <source>
        <dbReference type="EMBL" id="MFB9150778.1"/>
    </source>
</evidence>
<evidence type="ECO:0000313" key="3">
    <source>
        <dbReference type="Proteomes" id="UP001589670"/>
    </source>
</evidence>
<dbReference type="EMBL" id="JBHMEC010000017">
    <property type="protein sequence ID" value="MFB9150778.1"/>
    <property type="molecule type" value="Genomic_DNA"/>
</dbReference>
<dbReference type="InterPro" id="IPR020308">
    <property type="entry name" value="Uncharacterised_Ynq1"/>
</dbReference>
<keyword evidence="1" id="KW-1133">Transmembrane helix</keyword>
<keyword evidence="1" id="KW-0812">Transmembrane</keyword>
<evidence type="ECO:0000256" key="1">
    <source>
        <dbReference type="SAM" id="Phobius"/>
    </source>
</evidence>
<keyword evidence="1" id="KW-0472">Membrane</keyword>